<feature type="region of interest" description="Disordered" evidence="1">
    <location>
        <begin position="1"/>
        <end position="25"/>
    </location>
</feature>
<comment type="caution">
    <text evidence="3">The sequence shown here is derived from an EMBL/GenBank/DDBJ whole genome shotgun (WGS) entry which is preliminary data.</text>
</comment>
<evidence type="ECO:0000259" key="2">
    <source>
        <dbReference type="Pfam" id="PF00582"/>
    </source>
</evidence>
<name>X0WU57_9ZZZZ</name>
<evidence type="ECO:0000313" key="3">
    <source>
        <dbReference type="EMBL" id="GAG16266.1"/>
    </source>
</evidence>
<dbReference type="SUPFAM" id="SSF52402">
    <property type="entry name" value="Adenine nucleotide alpha hydrolases-like"/>
    <property type="match status" value="1"/>
</dbReference>
<gene>
    <name evidence="3" type="ORF">S01H1_52451</name>
</gene>
<dbReference type="InterPro" id="IPR014729">
    <property type="entry name" value="Rossmann-like_a/b/a_fold"/>
</dbReference>
<dbReference type="CDD" id="cd00293">
    <property type="entry name" value="USP-like"/>
    <property type="match status" value="1"/>
</dbReference>
<dbReference type="Gene3D" id="3.40.50.620">
    <property type="entry name" value="HUPs"/>
    <property type="match status" value="1"/>
</dbReference>
<organism evidence="3">
    <name type="scientific">marine sediment metagenome</name>
    <dbReference type="NCBI Taxonomy" id="412755"/>
    <lineage>
        <taxon>unclassified sequences</taxon>
        <taxon>metagenomes</taxon>
        <taxon>ecological metagenomes</taxon>
    </lineage>
</organism>
<dbReference type="Pfam" id="PF00582">
    <property type="entry name" value="Usp"/>
    <property type="match status" value="1"/>
</dbReference>
<proteinExistence type="predicted"/>
<dbReference type="AlphaFoldDB" id="X0WU57"/>
<protein>
    <recommendedName>
        <fullName evidence="2">UspA domain-containing protein</fullName>
    </recommendedName>
</protein>
<dbReference type="EMBL" id="BARS01033902">
    <property type="protein sequence ID" value="GAG16266.1"/>
    <property type="molecule type" value="Genomic_DNA"/>
</dbReference>
<reference evidence="3" key="1">
    <citation type="journal article" date="2014" name="Front. Microbiol.">
        <title>High frequency of phylogenetically diverse reductive dehalogenase-homologous genes in deep subseafloor sedimentary metagenomes.</title>
        <authorList>
            <person name="Kawai M."/>
            <person name="Futagami T."/>
            <person name="Toyoda A."/>
            <person name="Takaki Y."/>
            <person name="Nishi S."/>
            <person name="Hori S."/>
            <person name="Arai W."/>
            <person name="Tsubouchi T."/>
            <person name="Morono Y."/>
            <person name="Uchiyama I."/>
            <person name="Ito T."/>
            <person name="Fujiyama A."/>
            <person name="Inagaki F."/>
            <person name="Takami H."/>
        </authorList>
    </citation>
    <scope>NUCLEOTIDE SEQUENCE</scope>
    <source>
        <strain evidence="3">Expedition CK06-06</strain>
    </source>
</reference>
<evidence type="ECO:0000256" key="1">
    <source>
        <dbReference type="SAM" id="MobiDB-lite"/>
    </source>
</evidence>
<sequence>MAKKTAAEEPKPGSHEATEPRAKRQVHLEGHKRKFLVVVDETPECESALAFAASRALRTQGQLALLYVIEPGVEFQHWLGVEEIAREEGHNKARAVFRLFGRKLKAMGFEHIVPEEVVREGLKPEEITKQIDEDHDIGVLVLGASKDPSGPGPLVTELAAGRHAGMFPVPITVVPGHLSIEEILALA</sequence>
<dbReference type="InterPro" id="IPR006016">
    <property type="entry name" value="UspA"/>
</dbReference>
<accession>X0WU57</accession>
<feature type="domain" description="UspA" evidence="2">
    <location>
        <begin position="33"/>
        <end position="146"/>
    </location>
</feature>